<reference evidence="2" key="1">
    <citation type="journal article" date="2015" name="Nature">
        <title>Complex archaea that bridge the gap between prokaryotes and eukaryotes.</title>
        <authorList>
            <person name="Spang A."/>
            <person name="Saw J.H."/>
            <person name="Jorgensen S.L."/>
            <person name="Zaremba-Niedzwiedzka K."/>
            <person name="Martijn J."/>
            <person name="Lind A.E."/>
            <person name="van Eijk R."/>
            <person name="Schleper C."/>
            <person name="Guy L."/>
            <person name="Ettema T.J."/>
        </authorList>
    </citation>
    <scope>NUCLEOTIDE SEQUENCE</scope>
</reference>
<evidence type="ECO:0000313" key="2">
    <source>
        <dbReference type="EMBL" id="KKM70753.1"/>
    </source>
</evidence>
<accession>A0A0F9JM91</accession>
<dbReference type="AlphaFoldDB" id="A0A0F9JM91"/>
<keyword evidence="1" id="KW-0812">Transmembrane</keyword>
<name>A0A0F9JM91_9ZZZZ</name>
<evidence type="ECO:0000256" key="1">
    <source>
        <dbReference type="SAM" id="Phobius"/>
    </source>
</evidence>
<feature type="transmembrane region" description="Helical" evidence="1">
    <location>
        <begin position="36"/>
        <end position="59"/>
    </location>
</feature>
<feature type="transmembrane region" description="Helical" evidence="1">
    <location>
        <begin position="6"/>
        <end position="29"/>
    </location>
</feature>
<organism evidence="2">
    <name type="scientific">marine sediment metagenome</name>
    <dbReference type="NCBI Taxonomy" id="412755"/>
    <lineage>
        <taxon>unclassified sequences</taxon>
        <taxon>metagenomes</taxon>
        <taxon>ecological metagenomes</taxon>
    </lineage>
</organism>
<keyword evidence="1" id="KW-1133">Transmembrane helix</keyword>
<protein>
    <submittedName>
        <fullName evidence="2">Uncharacterized protein</fullName>
    </submittedName>
</protein>
<gene>
    <name evidence="2" type="ORF">LCGC14_1437570</name>
</gene>
<proteinExistence type="predicted"/>
<comment type="caution">
    <text evidence="2">The sequence shown here is derived from an EMBL/GenBank/DDBJ whole genome shotgun (WGS) entry which is preliminary data.</text>
</comment>
<dbReference type="EMBL" id="LAZR01009757">
    <property type="protein sequence ID" value="KKM70753.1"/>
    <property type="molecule type" value="Genomic_DNA"/>
</dbReference>
<keyword evidence="1" id="KW-0472">Membrane</keyword>
<sequence>MDWQLISTAALLGIGVLALWTFVFVRVWVRKDVTKLIWVVLSSLILVVVLAMPLTGILWERHQDDRLIASALQNFIERYPDGQLIEANLISDTWVYRYSNEGSIHLSIKVGNDWLEVNPPSLDSVEE</sequence>